<reference evidence="4" key="1">
    <citation type="submission" date="2022-06" db="EMBL/GenBank/DDBJ databases">
        <title>Draft genome sequence of Streptomyces sp. RB6PN25 isolated from peat swamp forest in Thailand.</title>
        <authorList>
            <person name="Duangmal K."/>
            <person name="Klaysubun C."/>
        </authorList>
    </citation>
    <scope>NUCLEOTIDE SEQUENCE</scope>
    <source>
        <strain evidence="4">RB6PN25</strain>
    </source>
</reference>
<proteinExistence type="predicted"/>
<dbReference type="Proteomes" id="UP001057702">
    <property type="component" value="Unassembled WGS sequence"/>
</dbReference>
<evidence type="ECO:0000256" key="2">
    <source>
        <dbReference type="SAM" id="SignalP"/>
    </source>
</evidence>
<feature type="signal peptide" evidence="2">
    <location>
        <begin position="1"/>
        <end position="24"/>
    </location>
</feature>
<evidence type="ECO:0000256" key="1">
    <source>
        <dbReference type="ARBA" id="ARBA00022729"/>
    </source>
</evidence>
<organism evidence="4 5">
    <name type="scientific">Streptomyces humicola</name>
    <dbReference type="NCBI Taxonomy" id="2953240"/>
    <lineage>
        <taxon>Bacteria</taxon>
        <taxon>Bacillati</taxon>
        <taxon>Actinomycetota</taxon>
        <taxon>Actinomycetes</taxon>
        <taxon>Kitasatosporales</taxon>
        <taxon>Streptomycetaceae</taxon>
        <taxon>Streptomyces</taxon>
    </lineage>
</organism>
<dbReference type="EMBL" id="JANFNG010000015">
    <property type="protein sequence ID" value="MCQ4082698.1"/>
    <property type="molecule type" value="Genomic_DNA"/>
</dbReference>
<evidence type="ECO:0000313" key="4">
    <source>
        <dbReference type="EMBL" id="MCQ4082698.1"/>
    </source>
</evidence>
<dbReference type="InterPro" id="IPR052177">
    <property type="entry name" value="Divisome_Glycosyl_Hydrolase"/>
</dbReference>
<dbReference type="PANTHER" id="PTHR43405">
    <property type="entry name" value="GLYCOSYL HYDROLASE DIGH"/>
    <property type="match status" value="1"/>
</dbReference>
<dbReference type="InterPro" id="IPR006311">
    <property type="entry name" value="TAT_signal"/>
</dbReference>
<dbReference type="Gene3D" id="3.20.20.80">
    <property type="entry name" value="Glycosidases"/>
    <property type="match status" value="1"/>
</dbReference>
<gene>
    <name evidence="4" type="ORF">NGB36_19325</name>
</gene>
<feature type="domain" description="Glycosyl hydrolase-like 10" evidence="3">
    <location>
        <begin position="44"/>
        <end position="353"/>
    </location>
</feature>
<dbReference type="InterPro" id="IPR017853">
    <property type="entry name" value="GH"/>
</dbReference>
<dbReference type="PROSITE" id="PS51318">
    <property type="entry name" value="TAT"/>
    <property type="match status" value="1"/>
</dbReference>
<comment type="caution">
    <text evidence="4">The sequence shown here is derived from an EMBL/GenBank/DDBJ whole genome shotgun (WGS) entry which is preliminary data.</text>
</comment>
<feature type="chain" id="PRO_5045405844" evidence="2">
    <location>
        <begin position="25"/>
        <end position="415"/>
    </location>
</feature>
<evidence type="ECO:0000313" key="5">
    <source>
        <dbReference type="Proteomes" id="UP001057702"/>
    </source>
</evidence>
<dbReference type="SUPFAM" id="SSF51445">
    <property type="entry name" value="(Trans)glycosidases"/>
    <property type="match status" value="1"/>
</dbReference>
<protein>
    <submittedName>
        <fullName evidence="4">Family 10 glycosylhydrolase</fullName>
    </submittedName>
</protein>
<dbReference type="InterPro" id="IPR003790">
    <property type="entry name" value="GHL10"/>
</dbReference>
<accession>A0ABT1PYE5</accession>
<keyword evidence="5" id="KW-1185">Reference proteome</keyword>
<dbReference type="Pfam" id="PF02638">
    <property type="entry name" value="GHL10"/>
    <property type="match status" value="1"/>
</dbReference>
<keyword evidence="1 2" id="KW-0732">Signal</keyword>
<evidence type="ECO:0000259" key="3">
    <source>
        <dbReference type="Pfam" id="PF02638"/>
    </source>
</evidence>
<dbReference type="PANTHER" id="PTHR43405:SF1">
    <property type="entry name" value="GLYCOSYL HYDROLASE DIGH"/>
    <property type="match status" value="1"/>
</dbReference>
<sequence>MMRRRQFTAAAATAVAAIGGNLTAASTAAARDGREGPDDLPAQFRGAWIASVRNLDWPSRTGLSAAEQRSELESLLDTAVRHRLNAVLLQVRPTADAMWPSRFEPWSQYLTGTQGQDPGWDPLGFAVDAAHRRGLELHAWFNPYRVSLQDDLGKLAPRHPARRHPEWVVRYAGQLYYNPGLPQVRHFVEAAMLDAVARYPVDGVHWDDYFYPYPVAGEEFDDDEAYDAYGSGFGDRGDWRRHNTELLVRETAARVRRTRPRARFGISPFGVWRNLSTDPQGSHTSAGTQSYDDLYADSRGWVRKRLIDYICPQLYWNIGLQAADYAELVPWWAEVVAGTGVHLYVGEALYREGAAGQPAAWQDPRELSRHLTLDEEWREVLGNVFFSARDVAADPIGAMRRVVEDHYPTRARVPH</sequence>
<name>A0ABT1PYE5_9ACTN</name>